<dbReference type="RefSeq" id="XP_066674865.1">
    <property type="nucleotide sequence ID" value="XM_066805092.1"/>
</dbReference>
<dbReference type="InterPro" id="IPR008862">
    <property type="entry name" value="Tcp11"/>
</dbReference>
<evidence type="ECO:0000313" key="3">
    <source>
        <dbReference type="EMBL" id="KAK8094092.1"/>
    </source>
</evidence>
<comment type="caution">
    <text evidence="3">The sequence shown here is derived from an EMBL/GenBank/DDBJ whole genome shotgun (WGS) entry which is preliminary data.</text>
</comment>
<feature type="region of interest" description="Disordered" evidence="2">
    <location>
        <begin position="290"/>
        <end position="310"/>
    </location>
</feature>
<keyword evidence="4" id="KW-1185">Reference proteome</keyword>
<proteinExistence type="inferred from homology"/>
<sequence>MHRVSPDLTDPSRNIEESTGDPLPAALNSDMELSPLWKKRTRKDSIPHPHGLPLVFTVRPKTVARTLPPHPVGIPFRLRTPAHLTASAAVMVHRASRPTKDIEFRGASVGGCSSQESKLAEIVAACAEEVKRAKAVAESIKEKREKELSKLKLQMEERHAEAEKRREELRSKHASKRSRGHSMNTKKPDIDELPDVRDQDQDQDQEPSTMTDEVAASKIQWWWRGLLRRQAVQQFSELGLTIDGVLMTTAQVLRLCGLKEGEAGSVNEMAAVRTFLGAFLILGHPTQVLSNKDNKGDQEQVGSAQGLPIPRDDLANPQLQDLVGKARDLLISFETILSRLTYLNNYTPPPALEGALPEAYATFHNAFIAWKARDSNALIEVMLLQFVELDAILQTVKDGTEEHVTESYRQSVKDHQVMLMVRIKRLAANKPTGDTKPRATGHSLGRDGSTAEDHTAAEEEVLRSLNRLTPPSTPQSKPQGKEVKFEIPHMIYPPILPDNRVIVHELAMNREYRIEFQHFQEQHKLRMDPLFQDLKSGVRNEEKEFHYLVVMAHYIKDRLQHLVKDGSPMYTFIGEILDTEVAQRQFLAGSFSYEKFFSSMGALLPKLCAPVRDEEVKELAEKKLADGNVVDRLEALISFIDTMLYDYANYMMQVAAPSLLEHASSYETKRFAEELEKGTFTLARAGASWRSARGKVHAEAMRRDPEGVNHPKLRPTPDKIYWQMLLNEFTQPSPDPATIPEPLALDVKRRARLGRQTLQIVTAGAILLQCKNMLKRDVRAPWRTEAGRIFTVLEAVDDSNKPLEQTAAIDGIMAALEAGRSMPQATKGHIRALVTKLLFASAEAKRENSEPREPVLRLLLTRVKGHILSRLQAGSASEKVKATSAAGEKLAGLGLPEFVERVREMVEEIARTGAVDREAHGLWWETVADQADKEAASSG</sequence>
<dbReference type="PROSITE" id="PS50096">
    <property type="entry name" value="IQ"/>
    <property type="match status" value="1"/>
</dbReference>
<dbReference type="Proteomes" id="UP001433268">
    <property type="component" value="Unassembled WGS sequence"/>
</dbReference>
<evidence type="ECO:0000313" key="4">
    <source>
        <dbReference type="Proteomes" id="UP001433268"/>
    </source>
</evidence>
<protein>
    <submittedName>
        <fullName evidence="3">Uncharacterized protein</fullName>
    </submittedName>
</protein>
<evidence type="ECO:0000256" key="1">
    <source>
        <dbReference type="ARBA" id="ARBA00010954"/>
    </source>
</evidence>
<comment type="similarity">
    <text evidence="1">Belongs to the TCP11 family.</text>
</comment>
<name>A0ABR1XBP4_9PEZI</name>
<feature type="region of interest" description="Disordered" evidence="2">
    <location>
        <begin position="1"/>
        <end position="29"/>
    </location>
</feature>
<feature type="region of interest" description="Disordered" evidence="2">
    <location>
        <begin position="151"/>
        <end position="212"/>
    </location>
</feature>
<dbReference type="PANTHER" id="PTHR12832">
    <property type="entry name" value="TESTIS-SPECIFIC PROTEIN PBS13 T-COMPLEX 11"/>
    <property type="match status" value="1"/>
</dbReference>
<feature type="region of interest" description="Disordered" evidence="2">
    <location>
        <begin position="429"/>
        <end position="457"/>
    </location>
</feature>
<accession>A0ABR1XBP4</accession>
<dbReference type="GeneID" id="92038152"/>
<reference evidence="3 4" key="1">
    <citation type="submission" date="2023-01" db="EMBL/GenBank/DDBJ databases">
        <title>Analysis of 21 Apiospora genomes using comparative genomics revels a genus with tremendous synthesis potential of carbohydrate active enzymes and secondary metabolites.</title>
        <authorList>
            <person name="Sorensen T."/>
        </authorList>
    </citation>
    <scope>NUCLEOTIDE SEQUENCE [LARGE SCALE GENOMIC DNA]</scope>
    <source>
        <strain evidence="3 4">CBS 114990</strain>
    </source>
</reference>
<dbReference type="PANTHER" id="PTHR12832:SF18">
    <property type="entry name" value="IQ CALMODULIN-BINDING MOTIF DOMAIN PROTEIN (AFU_ORTHOLOGUE AFUA_1G08920)"/>
    <property type="match status" value="1"/>
</dbReference>
<dbReference type="EMBL" id="JAQQWN010000002">
    <property type="protein sequence ID" value="KAK8094092.1"/>
    <property type="molecule type" value="Genomic_DNA"/>
</dbReference>
<organism evidence="3 4">
    <name type="scientific">Apiospora hydei</name>
    <dbReference type="NCBI Taxonomy" id="1337664"/>
    <lineage>
        <taxon>Eukaryota</taxon>
        <taxon>Fungi</taxon>
        <taxon>Dikarya</taxon>
        <taxon>Ascomycota</taxon>
        <taxon>Pezizomycotina</taxon>
        <taxon>Sordariomycetes</taxon>
        <taxon>Xylariomycetidae</taxon>
        <taxon>Amphisphaeriales</taxon>
        <taxon>Apiosporaceae</taxon>
        <taxon>Apiospora</taxon>
    </lineage>
</organism>
<gene>
    <name evidence="3" type="ORF">PG997_000777</name>
</gene>
<dbReference type="Pfam" id="PF05794">
    <property type="entry name" value="Tcp11"/>
    <property type="match status" value="1"/>
</dbReference>
<feature type="compositionally biased region" description="Basic and acidic residues" evidence="2">
    <location>
        <begin position="151"/>
        <end position="171"/>
    </location>
</feature>
<evidence type="ECO:0000256" key="2">
    <source>
        <dbReference type="SAM" id="MobiDB-lite"/>
    </source>
</evidence>
<feature type="compositionally biased region" description="Basic and acidic residues" evidence="2">
    <location>
        <begin position="186"/>
        <end position="200"/>
    </location>
</feature>